<keyword evidence="3" id="KW-1185">Reference proteome</keyword>
<reference evidence="3" key="1">
    <citation type="submission" date="2014-02" db="EMBL/GenBank/DDBJ databases">
        <title>Complete genome sequence and comparative genomic analysis of the nitrogen-fixing bacterium Leptospirillum ferriphilum YSK.</title>
        <authorList>
            <person name="Guo X."/>
            <person name="Yin H."/>
            <person name="Liang Y."/>
            <person name="Hu Q."/>
            <person name="Ma L."/>
            <person name="Xiao Y."/>
            <person name="Zhang X."/>
            <person name="Qiu G."/>
            <person name="Liu X."/>
        </authorList>
    </citation>
    <scope>NUCLEOTIDE SEQUENCE [LARGE SCALE GENOMIC DNA]</scope>
    <source>
        <strain evidence="3">YSK</strain>
    </source>
</reference>
<evidence type="ECO:0000313" key="2">
    <source>
        <dbReference type="EMBL" id="AIA30583.1"/>
    </source>
</evidence>
<reference evidence="2 3" key="2">
    <citation type="journal article" date="2015" name="Biomed. Res. Int.">
        <title>Effects of Arsenite Resistance on the Growth and Functional Gene Expression of Leptospirillum ferriphilum and Acidithiobacillus thiooxidans in Pure Culture and Coculture.</title>
        <authorList>
            <person name="Jiang H."/>
            <person name="Liang Y."/>
            <person name="Yin H."/>
            <person name="Xiao Y."/>
            <person name="Guo X."/>
            <person name="Xu Y."/>
            <person name="Hu Q."/>
            <person name="Liu H."/>
            <person name="Liu X."/>
        </authorList>
    </citation>
    <scope>NUCLEOTIDE SEQUENCE [LARGE SCALE GENOMIC DNA]</scope>
    <source>
        <strain evidence="2 3">YSK</strain>
    </source>
</reference>
<dbReference type="Proteomes" id="UP000027059">
    <property type="component" value="Chromosome"/>
</dbReference>
<accession>A0A059XUQ3</accession>
<keyword evidence="1" id="KW-0472">Membrane</keyword>
<dbReference type="AlphaFoldDB" id="A0A059XUQ3"/>
<dbReference type="HOGENOM" id="CLU_2825861_0_0_0"/>
<organism evidence="2 3">
    <name type="scientific">Leptospirillum ferriphilum YSK</name>
    <dbReference type="NCBI Taxonomy" id="1441628"/>
    <lineage>
        <taxon>Bacteria</taxon>
        <taxon>Pseudomonadati</taxon>
        <taxon>Nitrospirota</taxon>
        <taxon>Nitrospiria</taxon>
        <taxon>Nitrospirales</taxon>
        <taxon>Nitrospiraceae</taxon>
        <taxon>Leptospirillum</taxon>
    </lineage>
</organism>
<gene>
    <name evidence="2" type="ORF">Y981_06900</name>
</gene>
<name>A0A059XUQ3_9BACT</name>
<keyword evidence="1" id="KW-1133">Transmembrane helix</keyword>
<dbReference type="EMBL" id="CP007243">
    <property type="protein sequence ID" value="AIA30583.1"/>
    <property type="molecule type" value="Genomic_DNA"/>
</dbReference>
<protein>
    <submittedName>
        <fullName evidence="2">Uncharacterized protein</fullName>
    </submittedName>
</protein>
<proteinExistence type="predicted"/>
<keyword evidence="1" id="KW-0812">Transmembrane</keyword>
<dbReference type="KEGG" id="lfp:Y981_06900"/>
<evidence type="ECO:0000313" key="3">
    <source>
        <dbReference type="Proteomes" id="UP000027059"/>
    </source>
</evidence>
<evidence type="ECO:0000256" key="1">
    <source>
        <dbReference type="SAM" id="Phobius"/>
    </source>
</evidence>
<sequence length="66" mass="7847">MLAMTPSPPRTEDWYTQFDWRILLLFVSLAILVSLYTRTYGKWVKGGILVLLIVLYYFVLYWSTHS</sequence>
<feature type="transmembrane region" description="Helical" evidence="1">
    <location>
        <begin position="43"/>
        <end position="63"/>
    </location>
</feature>
<feature type="transmembrane region" description="Helical" evidence="1">
    <location>
        <begin position="20"/>
        <end position="36"/>
    </location>
</feature>